<dbReference type="AlphaFoldDB" id="A0A0H3BR60"/>
<dbReference type="EMBL" id="CP001113">
    <property type="protein sequence ID" value="ACF63604.1"/>
    <property type="molecule type" value="Genomic_DNA"/>
</dbReference>
<dbReference type="RefSeq" id="WP_000136561.1">
    <property type="nucleotide sequence ID" value="NC_011080.1"/>
</dbReference>
<organism evidence="2 3">
    <name type="scientific">Salmonella newport (strain SL254)</name>
    <dbReference type="NCBI Taxonomy" id="423368"/>
    <lineage>
        <taxon>Bacteria</taxon>
        <taxon>Pseudomonadati</taxon>
        <taxon>Pseudomonadota</taxon>
        <taxon>Gammaproteobacteria</taxon>
        <taxon>Enterobacterales</taxon>
        <taxon>Enterobacteriaceae</taxon>
        <taxon>Salmonella</taxon>
    </lineage>
</organism>
<accession>A0A0H3BR60</accession>
<dbReference type="Pfam" id="PF16289">
    <property type="entry name" value="PIN_12"/>
    <property type="match status" value="1"/>
</dbReference>
<gene>
    <name evidence="2" type="ordered locus">SNSL254_A2912</name>
</gene>
<dbReference type="CDD" id="cd18690">
    <property type="entry name" value="PIN_VapC-like"/>
    <property type="match status" value="1"/>
</dbReference>
<dbReference type="InterPro" id="IPR032557">
    <property type="entry name" value="DUF4935"/>
</dbReference>
<feature type="domain" description="DUF4935" evidence="1">
    <location>
        <begin position="8"/>
        <end position="177"/>
    </location>
</feature>
<evidence type="ECO:0000313" key="3">
    <source>
        <dbReference type="Proteomes" id="UP000008824"/>
    </source>
</evidence>
<evidence type="ECO:0000259" key="1">
    <source>
        <dbReference type="Pfam" id="PF16289"/>
    </source>
</evidence>
<dbReference type="HOGENOM" id="CLU_063004_1_0_6"/>
<protein>
    <recommendedName>
        <fullName evidence="1">DUF4935 domain-containing protein</fullName>
    </recommendedName>
</protein>
<name>A0A0H3BR60_SALNS</name>
<reference evidence="2 3" key="1">
    <citation type="journal article" date="2011" name="J. Bacteriol.">
        <title>Comparative genomics of 28 Salmonella enterica isolates: evidence for CRISPR-mediated adaptive sublineage evolution.</title>
        <authorList>
            <person name="Fricke W.F."/>
            <person name="Mammel M.K."/>
            <person name="McDermott P.F."/>
            <person name="Tartera C."/>
            <person name="White D.G."/>
            <person name="Leclerc J.E."/>
            <person name="Ravel J."/>
            <person name="Cebula T.A."/>
        </authorList>
    </citation>
    <scope>NUCLEOTIDE SEQUENCE [LARGE SCALE GENOMIC DNA]</scope>
    <source>
        <strain evidence="2 3">SL254</strain>
    </source>
</reference>
<proteinExistence type="predicted"/>
<dbReference type="KEGG" id="see:SNSL254_A2912"/>
<sequence length="372" mass="41937">MTEKFTAILLDTSIYDQYGLKLEKGLLGKLSQFSRTSTTFLIPDVIYNEVKNHLERKIKTSRGSLEKAFEEAGDHLFFDGSELNDAKKTLIESREVEGLGKSRLDRFVAVTDAEVLTTGDYVSVPELLERYFSSEAPFADTGKKKNEFPDAIALMAVQAWAEENGENVLAVARDDDWQRFCVDAENLHYEPDLSSALAHFNEETAPYELIDNLQKALDEGQAGKFLHDVAVHLESTFEGFAPEQEADSYLYWEADGCSGGFEDFEFSDNQFTVIDKDENWVVLEAFAEISLYAEGDFSLSVYDSCDKDHVYMGSITKRAEETYTSRILITISGDLSGSIDDLTVDDVEVIERPTSMDFGELELEYRPDEEDL</sequence>
<evidence type="ECO:0000313" key="2">
    <source>
        <dbReference type="EMBL" id="ACF63604.1"/>
    </source>
</evidence>
<dbReference type="Proteomes" id="UP000008824">
    <property type="component" value="Chromosome"/>
</dbReference>